<evidence type="ECO:0000256" key="1">
    <source>
        <dbReference type="SAM" id="Phobius"/>
    </source>
</evidence>
<dbReference type="AlphaFoldDB" id="A0A5B7FTA1"/>
<dbReference type="EMBL" id="VSRR010009647">
    <property type="protein sequence ID" value="MPC50661.1"/>
    <property type="molecule type" value="Genomic_DNA"/>
</dbReference>
<proteinExistence type="predicted"/>
<keyword evidence="1" id="KW-0472">Membrane</keyword>
<organism evidence="2 3">
    <name type="scientific">Portunus trituberculatus</name>
    <name type="common">Swimming crab</name>
    <name type="synonym">Neptunus trituberculatus</name>
    <dbReference type="NCBI Taxonomy" id="210409"/>
    <lineage>
        <taxon>Eukaryota</taxon>
        <taxon>Metazoa</taxon>
        <taxon>Ecdysozoa</taxon>
        <taxon>Arthropoda</taxon>
        <taxon>Crustacea</taxon>
        <taxon>Multicrustacea</taxon>
        <taxon>Malacostraca</taxon>
        <taxon>Eumalacostraca</taxon>
        <taxon>Eucarida</taxon>
        <taxon>Decapoda</taxon>
        <taxon>Pleocyemata</taxon>
        <taxon>Brachyura</taxon>
        <taxon>Eubrachyura</taxon>
        <taxon>Portunoidea</taxon>
        <taxon>Portunidae</taxon>
        <taxon>Portuninae</taxon>
        <taxon>Portunus</taxon>
    </lineage>
</organism>
<protein>
    <submittedName>
        <fullName evidence="2">Uncharacterized protein</fullName>
    </submittedName>
</protein>
<accession>A0A5B7FTA1</accession>
<feature type="transmembrane region" description="Helical" evidence="1">
    <location>
        <begin position="178"/>
        <end position="199"/>
    </location>
</feature>
<keyword evidence="1" id="KW-0812">Transmembrane</keyword>
<keyword evidence="3" id="KW-1185">Reference proteome</keyword>
<evidence type="ECO:0000313" key="2">
    <source>
        <dbReference type="EMBL" id="MPC50661.1"/>
    </source>
</evidence>
<evidence type="ECO:0000313" key="3">
    <source>
        <dbReference type="Proteomes" id="UP000324222"/>
    </source>
</evidence>
<keyword evidence="1" id="KW-1133">Transmembrane helix</keyword>
<gene>
    <name evidence="2" type="ORF">E2C01_044489</name>
</gene>
<sequence>MLSGAITSRQGSGVRHKMAFPNMYLKTPGTRGRLSQRTIHYTKQRKTTKSHYTPANATKTRHFQNSSSPIAAAITTTTTTTSATHVTNHAASLHITTRHSRTTVMDLITQERTDTNVKDSLVFITLFLELRDEVPFSISDVLWPHRLSVPRIYIYIDQGIRVVSIVPFHETAMPHTSAVILFSLAAAVVVVVVAVMVAVDGRSRESHAEGKNT</sequence>
<reference evidence="2 3" key="1">
    <citation type="submission" date="2019-05" db="EMBL/GenBank/DDBJ databases">
        <title>Another draft genome of Portunus trituberculatus and its Hox gene families provides insights of decapod evolution.</title>
        <authorList>
            <person name="Jeong J.-H."/>
            <person name="Song I."/>
            <person name="Kim S."/>
            <person name="Choi T."/>
            <person name="Kim D."/>
            <person name="Ryu S."/>
            <person name="Kim W."/>
        </authorList>
    </citation>
    <scope>NUCLEOTIDE SEQUENCE [LARGE SCALE GENOMIC DNA]</scope>
    <source>
        <tissue evidence="2">Muscle</tissue>
    </source>
</reference>
<dbReference type="Proteomes" id="UP000324222">
    <property type="component" value="Unassembled WGS sequence"/>
</dbReference>
<name>A0A5B7FTA1_PORTR</name>
<comment type="caution">
    <text evidence="2">The sequence shown here is derived from an EMBL/GenBank/DDBJ whole genome shotgun (WGS) entry which is preliminary data.</text>
</comment>